<dbReference type="Pfam" id="PF13276">
    <property type="entry name" value="HTH_21"/>
    <property type="match status" value="1"/>
</dbReference>
<dbReference type="EMBL" id="PUFL01000001">
    <property type="protein sequence ID" value="TDG95255.1"/>
    <property type="molecule type" value="Genomic_DNA"/>
</dbReference>
<dbReference type="PANTHER" id="PTHR46889">
    <property type="entry name" value="TRANSPOSASE INSF FOR INSERTION SEQUENCE IS3B-RELATED"/>
    <property type="match status" value="1"/>
</dbReference>
<comment type="function">
    <text evidence="1">Involved in the transposition of the insertion sequence.</text>
</comment>
<dbReference type="InterPro" id="IPR050900">
    <property type="entry name" value="Transposase_IS3/IS150/IS904"/>
</dbReference>
<protein>
    <recommendedName>
        <fullName evidence="2">Integrase catalytic domain-containing protein</fullName>
    </recommendedName>
</protein>
<gene>
    <name evidence="3" type="ORF">C5L28_001074</name>
    <name evidence="4" type="ORF">C5L28_001194</name>
    <name evidence="6" type="ORF">C5L28_001429</name>
    <name evidence="5" type="ORF">C5L28_001906</name>
</gene>
<dbReference type="PANTHER" id="PTHR46889:SF4">
    <property type="entry name" value="TRANSPOSASE INSO FOR INSERTION SEQUENCE ELEMENT IS911B-RELATED"/>
    <property type="match status" value="1"/>
</dbReference>
<dbReference type="EMBL" id="PUFL01000066">
    <property type="protein sequence ID" value="TDG90537.1"/>
    <property type="molecule type" value="Genomic_DNA"/>
</dbReference>
<dbReference type="InterPro" id="IPR012337">
    <property type="entry name" value="RNaseH-like_sf"/>
</dbReference>
<dbReference type="InterPro" id="IPR025948">
    <property type="entry name" value="HTH-like_dom"/>
</dbReference>
<evidence type="ECO:0000313" key="3">
    <source>
        <dbReference type="EMBL" id="TDG88980.1"/>
    </source>
</evidence>
<dbReference type="SUPFAM" id="SSF53098">
    <property type="entry name" value="Ribonuclease H-like"/>
    <property type="match status" value="1"/>
</dbReference>
<sequence>MELSRAAYYKWLGHEPTVHELENQSIYEYIKQLEETNHYIFGVNRLVTYINQETSYQVGPTRVRNIMRRGNIKASIRVAKHDRQAEKKEFVLANKLLTADAGHDFHPSHPNEVWVTDCSELPYGVNGTARLRLSAIKDLYDHSIVSWKVASTETADLVTDTFKAAIKNNHGVKPGLIHSDQGSSYTSGRYNTALAGMGIVHSMSRPGTPGDNSPMESFWSHIKTEFFAFEQPLSEIEMITLIQKCINWYNNERRQETLNGMTPVEYRNHTVEETA</sequence>
<dbReference type="EMBL" id="PUFL01000082">
    <property type="protein sequence ID" value="TDG88980.1"/>
    <property type="molecule type" value="Genomic_DNA"/>
</dbReference>
<evidence type="ECO:0000313" key="4">
    <source>
        <dbReference type="EMBL" id="TDG90537.1"/>
    </source>
</evidence>
<dbReference type="InterPro" id="IPR001584">
    <property type="entry name" value="Integrase_cat-core"/>
</dbReference>
<dbReference type="GO" id="GO:0015074">
    <property type="term" value="P:DNA integration"/>
    <property type="evidence" value="ECO:0007669"/>
    <property type="project" value="InterPro"/>
</dbReference>
<comment type="caution">
    <text evidence="3">The sequence shown here is derived from an EMBL/GenBank/DDBJ whole genome shotgun (WGS) entry which is preliminary data.</text>
</comment>
<reference evidence="3" key="2">
    <citation type="submission" date="2019-02" db="EMBL/GenBank/DDBJ databases">
        <authorList>
            <person name="Buron G."/>
            <person name="Chaylann A."/>
            <person name="Dolejs I."/>
            <person name="Forster J."/>
            <person name="Miks M.H."/>
        </authorList>
    </citation>
    <scope>NUCLEOTIDE SEQUENCE</scope>
    <source>
        <strain evidence="3">DSM 10551</strain>
    </source>
</reference>
<accession>A0AB38JT85</accession>
<dbReference type="PROSITE" id="PS50994">
    <property type="entry name" value="INTEGRASE"/>
    <property type="match status" value="1"/>
</dbReference>
<evidence type="ECO:0000256" key="1">
    <source>
        <dbReference type="ARBA" id="ARBA00002286"/>
    </source>
</evidence>
<dbReference type="Gene3D" id="3.30.420.10">
    <property type="entry name" value="Ribonuclease H-like superfamily/Ribonuclease H"/>
    <property type="match status" value="1"/>
</dbReference>
<reference evidence="3 7" key="1">
    <citation type="journal article" date="2019" name="Appl. Microbiol. Biotechnol.">
        <title>Uncovering carbohydrate metabolism through a genotype-phenotype association study of 56 lactic acid bacteria genomes.</title>
        <authorList>
            <person name="Buron-Moles G."/>
            <person name="Chailyan A."/>
            <person name="Dolejs I."/>
            <person name="Forster J."/>
            <person name="Miks M.H."/>
        </authorList>
    </citation>
    <scope>NUCLEOTIDE SEQUENCE [LARGE SCALE GENOMIC DNA]</scope>
    <source>
        <strain evidence="3 7">DSM 10551</strain>
    </source>
</reference>
<dbReference type="GO" id="GO:0003676">
    <property type="term" value="F:nucleic acid binding"/>
    <property type="evidence" value="ECO:0007669"/>
    <property type="project" value="InterPro"/>
</dbReference>
<organism evidence="3 7">
    <name type="scientific">Lentilactobacillus parakefiri</name>
    <dbReference type="NCBI Taxonomy" id="152332"/>
    <lineage>
        <taxon>Bacteria</taxon>
        <taxon>Bacillati</taxon>
        <taxon>Bacillota</taxon>
        <taxon>Bacilli</taxon>
        <taxon>Lactobacillales</taxon>
        <taxon>Lactobacillaceae</taxon>
        <taxon>Lentilactobacillus</taxon>
    </lineage>
</organism>
<dbReference type="InterPro" id="IPR048020">
    <property type="entry name" value="Transpos_IS3"/>
</dbReference>
<dbReference type="AlphaFoldDB" id="A0AB38JT85"/>
<proteinExistence type="predicted"/>
<evidence type="ECO:0000313" key="7">
    <source>
        <dbReference type="Proteomes" id="UP000294668"/>
    </source>
</evidence>
<name>A0AB38JT85_9LACO</name>
<feature type="domain" description="Integrase catalytic" evidence="2">
    <location>
        <begin position="106"/>
        <end position="271"/>
    </location>
</feature>
<evidence type="ECO:0000259" key="2">
    <source>
        <dbReference type="PROSITE" id="PS50994"/>
    </source>
</evidence>
<dbReference type="NCBIfam" id="NF033516">
    <property type="entry name" value="transpos_IS3"/>
    <property type="match status" value="1"/>
</dbReference>
<dbReference type="Proteomes" id="UP000294668">
    <property type="component" value="Unassembled WGS sequence"/>
</dbReference>
<evidence type="ECO:0000313" key="5">
    <source>
        <dbReference type="EMBL" id="TDG94398.1"/>
    </source>
</evidence>
<dbReference type="EMBL" id="PUFL01000018">
    <property type="protein sequence ID" value="TDG94398.1"/>
    <property type="molecule type" value="Genomic_DNA"/>
</dbReference>
<dbReference type="InterPro" id="IPR036397">
    <property type="entry name" value="RNaseH_sf"/>
</dbReference>
<dbReference type="Pfam" id="PF13333">
    <property type="entry name" value="rve_2"/>
    <property type="match status" value="1"/>
</dbReference>
<keyword evidence="7" id="KW-1185">Reference proteome</keyword>
<evidence type="ECO:0000313" key="6">
    <source>
        <dbReference type="EMBL" id="TDG95255.1"/>
    </source>
</evidence>
<dbReference type="Pfam" id="PF00665">
    <property type="entry name" value="rve"/>
    <property type="match status" value="1"/>
</dbReference>